<organism evidence="9 10">
    <name type="scientific">Halomicrobium zhouii</name>
    <dbReference type="NCBI Taxonomy" id="767519"/>
    <lineage>
        <taxon>Archaea</taxon>
        <taxon>Methanobacteriati</taxon>
        <taxon>Methanobacteriota</taxon>
        <taxon>Stenosarchaea group</taxon>
        <taxon>Halobacteria</taxon>
        <taxon>Halobacteriales</taxon>
        <taxon>Haloarculaceae</taxon>
        <taxon>Halomicrobium</taxon>
    </lineage>
</organism>
<dbReference type="Pfam" id="PF08448">
    <property type="entry name" value="PAS_4"/>
    <property type="match status" value="1"/>
</dbReference>
<dbReference type="STRING" id="767519.SAMN05216559_2762"/>
<dbReference type="Gene3D" id="3.30.565.10">
    <property type="entry name" value="Histidine kinase-like ATPase, C-terminal domain"/>
    <property type="match status" value="1"/>
</dbReference>
<evidence type="ECO:0000256" key="4">
    <source>
        <dbReference type="ARBA" id="ARBA00022777"/>
    </source>
</evidence>
<keyword evidence="10" id="KW-1185">Reference proteome</keyword>
<evidence type="ECO:0000259" key="8">
    <source>
        <dbReference type="PROSITE" id="PS50113"/>
    </source>
</evidence>
<dbReference type="InterPro" id="IPR035965">
    <property type="entry name" value="PAS-like_dom_sf"/>
</dbReference>
<dbReference type="AlphaFoldDB" id="A0A1I6LIJ0"/>
<name>A0A1I6LIJ0_9EURY</name>
<evidence type="ECO:0000256" key="5">
    <source>
        <dbReference type="ARBA" id="ARBA00023012"/>
    </source>
</evidence>
<dbReference type="InterPro" id="IPR013320">
    <property type="entry name" value="ConA-like_dom_sf"/>
</dbReference>
<accession>A0A1I6LIJ0</accession>
<dbReference type="InterPro" id="IPR036097">
    <property type="entry name" value="HisK_dim/P_sf"/>
</dbReference>
<dbReference type="Pfam" id="PF00512">
    <property type="entry name" value="HisKA"/>
    <property type="match status" value="1"/>
</dbReference>
<dbReference type="Pfam" id="PF02518">
    <property type="entry name" value="HATPase_c"/>
    <property type="match status" value="1"/>
</dbReference>
<dbReference type="PROSITE" id="PS50113">
    <property type="entry name" value="PAC"/>
    <property type="match status" value="1"/>
</dbReference>
<feature type="domain" description="PAC" evidence="8">
    <location>
        <begin position="205"/>
        <end position="259"/>
    </location>
</feature>
<dbReference type="InterPro" id="IPR005467">
    <property type="entry name" value="His_kinase_dom"/>
</dbReference>
<dbReference type="SUPFAM" id="SSF55874">
    <property type="entry name" value="ATPase domain of HSP90 chaperone/DNA topoisomerase II/histidine kinase"/>
    <property type="match status" value="1"/>
</dbReference>
<dbReference type="GO" id="GO:0000155">
    <property type="term" value="F:phosphorelay sensor kinase activity"/>
    <property type="evidence" value="ECO:0007669"/>
    <property type="project" value="InterPro"/>
</dbReference>
<dbReference type="PANTHER" id="PTHR43711">
    <property type="entry name" value="TWO-COMPONENT HISTIDINE KINASE"/>
    <property type="match status" value="1"/>
</dbReference>
<dbReference type="InterPro" id="IPR003594">
    <property type="entry name" value="HATPase_dom"/>
</dbReference>
<dbReference type="PROSITE" id="PS50109">
    <property type="entry name" value="HIS_KIN"/>
    <property type="match status" value="1"/>
</dbReference>
<keyword evidence="4" id="KW-0418">Kinase</keyword>
<evidence type="ECO:0000313" key="9">
    <source>
        <dbReference type="EMBL" id="SFS03274.1"/>
    </source>
</evidence>
<sequence>MNSLLAKPTAVLAVGGTDTDREQIRSAVRGGAATAVLDAADVDEARTTLTARDDVGCVVALDGDEAAFLDLDDAVSAVSEHLPVLAYVDDDPEVATTVARTGRRFLPRSADDAALRDAVDGAMETYEERRQAAADSAMFGTLLDEGGLSMFAKDDQGRYVRMADVPYTPDPDEVRGKTDVEVFDHNPAVAAAATEDDLAVVETGEPIRGKRENFSQQGGEYWSESTKIPWRDSDGNVQGLVGFAIETTGQIQAERKLEKQRRRFDEFASYVSHDLRTPLQVSLGALELARDGDEKALDRIERANERIKEIIDDLNALSKGDRSDGTLSEEVLDVLEVGVASVDLVDVVESVWRVNETGDATLEVDVPEGTEVVTGTETLRPLVENLLKNAIDHGGPGVTVRVGTLDRGFYVEDDGPGISPPNRQKVLEKGYTTSEKGTGTGLAIVTETVNQQNWELMVTDSERGSGARFEVTDCPVVTPVTATPGGVIELSERVDVGDVSVPGRATYDETADRWTVVGNGRDIWQDIDEFHFVYGDASNPVRVEGRLDAFEGVQEYSKAGLMVRDGLDDDAAFGFVGATESHGTETLWRAHRGEDAASDQFEEPYDVYQWYRIDVVGDEVTLSFSRDGDEWQALDQHRIDLDDSLAVGLAVCSHSEAETSEAVYDSVTVTELVVE</sequence>
<gene>
    <name evidence="9" type="ORF">SAMN05216559_2762</name>
</gene>
<dbReference type="InterPro" id="IPR036890">
    <property type="entry name" value="HATPase_C_sf"/>
</dbReference>
<dbReference type="SUPFAM" id="SSF47384">
    <property type="entry name" value="Homodimeric domain of signal transducing histidine kinase"/>
    <property type="match status" value="1"/>
</dbReference>
<dbReference type="Gene3D" id="2.60.120.200">
    <property type="match status" value="1"/>
</dbReference>
<evidence type="ECO:0000256" key="3">
    <source>
        <dbReference type="ARBA" id="ARBA00022679"/>
    </source>
</evidence>
<dbReference type="InterPro" id="IPR013656">
    <property type="entry name" value="PAS_4"/>
</dbReference>
<evidence type="ECO:0000313" key="10">
    <source>
        <dbReference type="Proteomes" id="UP000199062"/>
    </source>
</evidence>
<dbReference type="SUPFAM" id="SSF55785">
    <property type="entry name" value="PYP-like sensor domain (PAS domain)"/>
    <property type="match status" value="1"/>
</dbReference>
<keyword evidence="3" id="KW-0808">Transferase</keyword>
<evidence type="ECO:0000256" key="1">
    <source>
        <dbReference type="ARBA" id="ARBA00000085"/>
    </source>
</evidence>
<dbReference type="SUPFAM" id="SSF49899">
    <property type="entry name" value="Concanavalin A-like lectins/glucanases"/>
    <property type="match status" value="1"/>
</dbReference>
<keyword evidence="6" id="KW-0175">Coiled coil</keyword>
<dbReference type="InterPro" id="IPR050736">
    <property type="entry name" value="Sensor_HK_Regulatory"/>
</dbReference>
<reference evidence="9 10" key="1">
    <citation type="submission" date="2016-10" db="EMBL/GenBank/DDBJ databases">
        <authorList>
            <person name="de Groot N.N."/>
        </authorList>
    </citation>
    <scope>NUCLEOTIDE SEQUENCE [LARGE SCALE GENOMIC DNA]</scope>
    <source>
        <strain evidence="9 10">CGMCC 1.10457</strain>
    </source>
</reference>
<dbReference type="Proteomes" id="UP000199062">
    <property type="component" value="Unassembled WGS sequence"/>
</dbReference>
<dbReference type="InterPro" id="IPR000700">
    <property type="entry name" value="PAS-assoc_C"/>
</dbReference>
<dbReference type="Gene3D" id="1.10.287.130">
    <property type="match status" value="1"/>
</dbReference>
<feature type="coiled-coil region" evidence="6">
    <location>
        <begin position="293"/>
        <end position="320"/>
    </location>
</feature>
<dbReference type="CDD" id="cd00082">
    <property type="entry name" value="HisKA"/>
    <property type="match status" value="1"/>
</dbReference>
<proteinExistence type="predicted"/>
<dbReference type="EMBL" id="FOZK01000002">
    <property type="protein sequence ID" value="SFS03274.1"/>
    <property type="molecule type" value="Genomic_DNA"/>
</dbReference>
<evidence type="ECO:0000256" key="6">
    <source>
        <dbReference type="SAM" id="Coils"/>
    </source>
</evidence>
<dbReference type="OrthoDB" id="8127at2157"/>
<evidence type="ECO:0000259" key="7">
    <source>
        <dbReference type="PROSITE" id="PS50109"/>
    </source>
</evidence>
<dbReference type="SMART" id="SM00388">
    <property type="entry name" value="HisKA"/>
    <property type="match status" value="1"/>
</dbReference>
<dbReference type="SMART" id="SM00387">
    <property type="entry name" value="HATPase_c"/>
    <property type="match status" value="1"/>
</dbReference>
<feature type="domain" description="Histidine kinase" evidence="7">
    <location>
        <begin position="270"/>
        <end position="472"/>
    </location>
</feature>
<dbReference type="RefSeq" id="WP_089817070.1">
    <property type="nucleotide sequence ID" value="NZ_FOZK01000002.1"/>
</dbReference>
<dbReference type="InterPro" id="IPR003661">
    <property type="entry name" value="HisK_dim/P_dom"/>
</dbReference>
<comment type="catalytic activity">
    <reaction evidence="1">
        <text>ATP + protein L-histidine = ADP + protein N-phospho-L-histidine.</text>
        <dbReference type="EC" id="2.7.13.3"/>
    </reaction>
</comment>
<dbReference type="EC" id="2.7.13.3" evidence="2"/>
<evidence type="ECO:0000256" key="2">
    <source>
        <dbReference type="ARBA" id="ARBA00012438"/>
    </source>
</evidence>
<dbReference type="PANTHER" id="PTHR43711:SF1">
    <property type="entry name" value="HISTIDINE KINASE 1"/>
    <property type="match status" value="1"/>
</dbReference>
<keyword evidence="5" id="KW-0902">Two-component regulatory system</keyword>
<protein>
    <recommendedName>
        <fullName evidence="2">histidine kinase</fullName>
        <ecNumber evidence="2">2.7.13.3</ecNumber>
    </recommendedName>
</protein>
<dbReference type="Gene3D" id="3.30.450.20">
    <property type="entry name" value="PAS domain"/>
    <property type="match status" value="1"/>
</dbReference>